<evidence type="ECO:0000256" key="1">
    <source>
        <dbReference type="SAM" id="Coils"/>
    </source>
</evidence>
<dbReference type="InterPro" id="IPR027417">
    <property type="entry name" value="P-loop_NTPase"/>
</dbReference>
<dbReference type="Gene3D" id="3.40.50.300">
    <property type="entry name" value="P-loop containing nucleotide triphosphate hydrolases"/>
    <property type="match status" value="2"/>
</dbReference>
<protein>
    <submittedName>
        <fullName evidence="4">DNA repair protein Rad50</fullName>
    </submittedName>
</protein>
<evidence type="ECO:0000259" key="3">
    <source>
        <dbReference type="Pfam" id="PF13514"/>
    </source>
</evidence>
<keyword evidence="2" id="KW-1133">Transmembrane helix</keyword>
<feature type="coiled-coil region" evidence="1">
    <location>
        <begin position="404"/>
        <end position="466"/>
    </location>
</feature>
<dbReference type="PANTHER" id="PTHR41259">
    <property type="entry name" value="DOUBLE-STRAND BREAK REPAIR RAD50 ATPASE, PUTATIVE-RELATED"/>
    <property type="match status" value="1"/>
</dbReference>
<evidence type="ECO:0000313" key="4">
    <source>
        <dbReference type="EMBL" id="RKG92695.1"/>
    </source>
</evidence>
<evidence type="ECO:0000313" key="5">
    <source>
        <dbReference type="Proteomes" id="UP000268094"/>
    </source>
</evidence>
<sequence length="1067" mass="118098">MKPGLRINRFQVDGFGHFSGYSGAPAPGLTLLYGPNEAGKSTLLAFLRGVLFGFEKRGQPERYEPEGALFGGELWLDTEAGPLVVRRRVGKRASEGTLTVQTPEGQPLPETLLAQALADVPRDLFFEVFAFRLDELSSFQRLAQQRGVSEALFAAGMQGARRLPEALERLRKDAEGLYAPRGQKPELNKVMKDLEDVQQALREAGDRPALYFSTRDRLTGRIAEGHALEVAQKEAARELDHAVRLESALGDLSVLARDRAELSELPVLDTFPAGGETRLEDVLQRRKTYRAQQAQLHERLAPIDEARERHAAPWPVRERSETLRTALAAFAGHSEQLRALPARRASLASRRRQLEQALGELGLAVDAGGLLALDLGARARGEMEALAGRLDASDGAVGAAETEQARTREERTRLETSLARLQVELESLPDERPAQVRQRQAAVGRMRAVRGDLERLAEQRLEQRRQMDGVRAPTDAVPLHSLLPLSWVVAAGGVALGFAVIAAVLAGVSVGVLCAVGGALLVGLLLLVRHRVETARHASLEAQAARHRWRKQEEDRFRAAQATMAAREELLQRELLHASGAAGMSPGASLSDLAAQESLLAERLTQAERRELLVREEDSQRTAWDGAVREEQRVEELRLRAEQRADALREEWAAFLVARRFPVALAPASALTLWRDASALRQRLLDLRTDEEEFTVAEAACGATTSRLLAEAQAAHLPQGPAETVAARVSLALEEVRARAADQRQLDGQRGELLAEKARLDQLVLDEDQTLDALLAEGGCQDEATFRRRAVQARRYAELVLRVREHGQRVQALTGLKEDVARAQVHAAGAEAGLKERLSGLRERYRTEGERLKAVLTEQGSLKTQLSQWENDDRVFRLRIQEETLKAKASELATRYAADRLTLALLGRARRRFEEEQQPRVIQLASESFLEMTGGRYRRVYIPAGDARELRVSDGARDWSAEQLSRGTREQLFLAFRLAVIRYFGETRGALPLIADDVLVNFDPERARGAVRLLARMAEHHQVIAFTCHPWLRAHFEAEGAHVLELAGATRLPTREGTQPLRVVSGG</sequence>
<dbReference type="PANTHER" id="PTHR41259:SF1">
    <property type="entry name" value="DOUBLE-STRAND BREAK REPAIR RAD50 ATPASE, PUTATIVE-RELATED"/>
    <property type="match status" value="1"/>
</dbReference>
<keyword evidence="5" id="KW-1185">Reference proteome</keyword>
<gene>
    <name evidence="4" type="ORF">D7V88_05385</name>
</gene>
<dbReference type="Proteomes" id="UP000268094">
    <property type="component" value="Unassembled WGS sequence"/>
</dbReference>
<proteinExistence type="predicted"/>
<feature type="transmembrane region" description="Helical" evidence="2">
    <location>
        <begin position="482"/>
        <end position="504"/>
    </location>
</feature>
<dbReference type="Pfam" id="PF13514">
    <property type="entry name" value="AAA_27"/>
    <property type="match status" value="1"/>
</dbReference>
<organism evidence="4 5">
    <name type="scientific">Corallococcus terminator</name>
    <dbReference type="NCBI Taxonomy" id="2316733"/>
    <lineage>
        <taxon>Bacteria</taxon>
        <taxon>Pseudomonadati</taxon>
        <taxon>Myxococcota</taxon>
        <taxon>Myxococcia</taxon>
        <taxon>Myxococcales</taxon>
        <taxon>Cystobacterineae</taxon>
        <taxon>Myxococcaceae</taxon>
        <taxon>Corallococcus</taxon>
    </lineage>
</organism>
<dbReference type="AlphaFoldDB" id="A0A3A8JB66"/>
<dbReference type="InterPro" id="IPR038734">
    <property type="entry name" value="YhaN_AAA"/>
</dbReference>
<feature type="transmembrane region" description="Helical" evidence="2">
    <location>
        <begin position="510"/>
        <end position="528"/>
    </location>
</feature>
<feature type="domain" description="YhaN AAA" evidence="3">
    <location>
        <begin position="6"/>
        <end position="205"/>
    </location>
</feature>
<dbReference type="OrthoDB" id="9764467at2"/>
<reference evidence="5" key="1">
    <citation type="submission" date="2018-09" db="EMBL/GenBank/DDBJ databases">
        <authorList>
            <person name="Livingstone P.G."/>
            <person name="Whitworth D.E."/>
        </authorList>
    </citation>
    <scope>NUCLEOTIDE SEQUENCE [LARGE SCALE GENOMIC DNA]</scope>
    <source>
        <strain evidence="5">CA054A</strain>
    </source>
</reference>
<dbReference type="EMBL" id="RAVZ01000021">
    <property type="protein sequence ID" value="RKG92695.1"/>
    <property type="molecule type" value="Genomic_DNA"/>
</dbReference>
<dbReference type="SUPFAM" id="SSF52540">
    <property type="entry name" value="P-loop containing nucleoside triphosphate hydrolases"/>
    <property type="match status" value="1"/>
</dbReference>
<evidence type="ECO:0000256" key="2">
    <source>
        <dbReference type="SAM" id="Phobius"/>
    </source>
</evidence>
<comment type="caution">
    <text evidence="4">The sequence shown here is derived from an EMBL/GenBank/DDBJ whole genome shotgun (WGS) entry which is preliminary data.</text>
</comment>
<keyword evidence="2" id="KW-0472">Membrane</keyword>
<dbReference type="RefSeq" id="WP_120539518.1">
    <property type="nucleotide sequence ID" value="NZ_RAVZ01000021.1"/>
</dbReference>
<accession>A0A3A8JB66</accession>
<keyword evidence="2" id="KW-0812">Transmembrane</keyword>
<name>A0A3A8JB66_9BACT</name>
<keyword evidence="1" id="KW-0175">Coiled coil</keyword>